<dbReference type="PANTHER" id="PTHR33223:SF10">
    <property type="entry name" value="AMINOTRANSFERASE-LIKE PLANT MOBILE DOMAIN-CONTAINING PROTEIN"/>
    <property type="match status" value="1"/>
</dbReference>
<dbReference type="Proteomes" id="UP001152484">
    <property type="component" value="Unassembled WGS sequence"/>
</dbReference>
<comment type="caution">
    <text evidence="3">The sequence shown here is derived from an EMBL/GenBank/DDBJ whole genome shotgun (WGS) entry which is preliminary data.</text>
</comment>
<feature type="compositionally biased region" description="Polar residues" evidence="1">
    <location>
        <begin position="537"/>
        <end position="552"/>
    </location>
</feature>
<feature type="region of interest" description="Disordered" evidence="1">
    <location>
        <begin position="116"/>
        <end position="225"/>
    </location>
</feature>
<feature type="compositionally biased region" description="Low complexity" evidence="1">
    <location>
        <begin position="502"/>
        <end position="532"/>
    </location>
</feature>
<dbReference type="AlphaFoldDB" id="A0A9P0ZCB2"/>
<evidence type="ECO:0000259" key="2">
    <source>
        <dbReference type="Pfam" id="PF03732"/>
    </source>
</evidence>
<feature type="compositionally biased region" description="Basic and acidic residues" evidence="1">
    <location>
        <begin position="15"/>
        <end position="27"/>
    </location>
</feature>
<accession>A0A9P0ZCB2</accession>
<dbReference type="OrthoDB" id="1752139at2759"/>
<dbReference type="PANTHER" id="PTHR33223">
    <property type="entry name" value="CCHC-TYPE DOMAIN-CONTAINING PROTEIN"/>
    <property type="match status" value="1"/>
</dbReference>
<feature type="region of interest" description="Disordered" evidence="1">
    <location>
        <begin position="491"/>
        <end position="552"/>
    </location>
</feature>
<reference evidence="3" key="1">
    <citation type="submission" date="2022-07" db="EMBL/GenBank/DDBJ databases">
        <authorList>
            <person name="Macas J."/>
            <person name="Novak P."/>
            <person name="Neumann P."/>
        </authorList>
    </citation>
    <scope>NUCLEOTIDE SEQUENCE</scope>
</reference>
<evidence type="ECO:0000313" key="4">
    <source>
        <dbReference type="Proteomes" id="UP001152484"/>
    </source>
</evidence>
<feature type="compositionally biased region" description="Basic and acidic residues" evidence="1">
    <location>
        <begin position="149"/>
        <end position="161"/>
    </location>
</feature>
<feature type="domain" description="Retrotransposon gag" evidence="2">
    <location>
        <begin position="342"/>
        <end position="428"/>
    </location>
</feature>
<dbReference type="EMBL" id="CAMAPE010000033">
    <property type="protein sequence ID" value="CAH9095084.1"/>
    <property type="molecule type" value="Genomic_DNA"/>
</dbReference>
<gene>
    <name evidence="3" type="ORF">CEURO_LOCUS12985</name>
</gene>
<proteinExistence type="predicted"/>
<keyword evidence="4" id="KW-1185">Reference proteome</keyword>
<feature type="region of interest" description="Disordered" evidence="1">
    <location>
        <begin position="1"/>
        <end position="35"/>
    </location>
</feature>
<sequence length="552" mass="60773">MGRTKSNRNLVSKAIPEDQEPREHDEDATADQVGGGDVFQEAFNLTADLRNQLNGGAPDARIGLDKKRAEKSVIIASLAQNPTVLSALLPRTGGNVTPPPQPQPLAVQIGNYEGVVAQDTASSHSHPASPLRPGQTPARGKASAFNRLGDTRRRPVSERMAGRIGEPRPGSPRESLGSVSRTADQPRPDKGKGKLHEDDVRHRINAAHDERMRNQPGAAAAARDPRDEVIAQLERRLAQMEAKQSANIPTTGASNDPGLNALMNKVSALERELIEGRGDPIIQVRTRTPFTNRVLSAPIPEKYRGNAIKSYDGRSDPQEHFSRYQNNMLMVNASDEYLCRWFLSTLEGPAYEWFNALPEGSIDSWQDLAQRFLTHFAGRKRAKKYFTHLLSVKQQHDESLWSFIDRWTRETEEVEGADERTLLALYQGALRSSPYARSLITDPPRSYAKALQRGGLYADADEPRVRTRPARVPRAVTALVDRVRKIATGGRGWNGRGLPSLTRSASSSTMPRSMASSSRPLGRPRRSLPSSRAAHTAGSTRTCRTTPTIASH</sequence>
<protein>
    <recommendedName>
        <fullName evidence="2">Retrotransposon gag domain-containing protein</fullName>
    </recommendedName>
</protein>
<evidence type="ECO:0000313" key="3">
    <source>
        <dbReference type="EMBL" id="CAH9095084.1"/>
    </source>
</evidence>
<evidence type="ECO:0000256" key="1">
    <source>
        <dbReference type="SAM" id="MobiDB-lite"/>
    </source>
</evidence>
<dbReference type="Pfam" id="PF03732">
    <property type="entry name" value="Retrotrans_gag"/>
    <property type="match status" value="1"/>
</dbReference>
<dbReference type="InterPro" id="IPR005162">
    <property type="entry name" value="Retrotrans_gag_dom"/>
</dbReference>
<name>A0A9P0ZCB2_CUSEU</name>
<feature type="compositionally biased region" description="Basic and acidic residues" evidence="1">
    <location>
        <begin position="184"/>
        <end position="213"/>
    </location>
</feature>
<organism evidence="3 4">
    <name type="scientific">Cuscuta europaea</name>
    <name type="common">European dodder</name>
    <dbReference type="NCBI Taxonomy" id="41803"/>
    <lineage>
        <taxon>Eukaryota</taxon>
        <taxon>Viridiplantae</taxon>
        <taxon>Streptophyta</taxon>
        <taxon>Embryophyta</taxon>
        <taxon>Tracheophyta</taxon>
        <taxon>Spermatophyta</taxon>
        <taxon>Magnoliopsida</taxon>
        <taxon>eudicotyledons</taxon>
        <taxon>Gunneridae</taxon>
        <taxon>Pentapetalae</taxon>
        <taxon>asterids</taxon>
        <taxon>lamiids</taxon>
        <taxon>Solanales</taxon>
        <taxon>Convolvulaceae</taxon>
        <taxon>Cuscuteae</taxon>
        <taxon>Cuscuta</taxon>
        <taxon>Cuscuta subgen. Cuscuta</taxon>
    </lineage>
</organism>